<gene>
    <name evidence="2" type="ORF">A2304_02450</name>
</gene>
<feature type="compositionally biased region" description="Basic and acidic residues" evidence="1">
    <location>
        <begin position="74"/>
        <end position="88"/>
    </location>
</feature>
<feature type="region of interest" description="Disordered" evidence="1">
    <location>
        <begin position="57"/>
        <end position="123"/>
    </location>
</feature>
<dbReference type="AlphaFoldDB" id="A0A1F7WB57"/>
<dbReference type="EMBL" id="MGFE01000004">
    <property type="protein sequence ID" value="OGL99457.1"/>
    <property type="molecule type" value="Genomic_DNA"/>
</dbReference>
<feature type="compositionally biased region" description="Basic residues" evidence="1">
    <location>
        <begin position="89"/>
        <end position="108"/>
    </location>
</feature>
<dbReference type="Proteomes" id="UP000176501">
    <property type="component" value="Unassembled WGS sequence"/>
</dbReference>
<name>A0A1F7WB57_9BACT</name>
<organism evidence="2 3">
    <name type="scientific">Candidatus Uhrbacteria bacterium RIFOXYB2_FULL_57_15</name>
    <dbReference type="NCBI Taxonomy" id="1802422"/>
    <lineage>
        <taxon>Bacteria</taxon>
        <taxon>Candidatus Uhriibacteriota</taxon>
    </lineage>
</organism>
<evidence type="ECO:0000313" key="2">
    <source>
        <dbReference type="EMBL" id="OGL99457.1"/>
    </source>
</evidence>
<comment type="caution">
    <text evidence="2">The sequence shown here is derived from an EMBL/GenBank/DDBJ whole genome shotgun (WGS) entry which is preliminary data.</text>
</comment>
<dbReference type="NCBIfam" id="NF033768">
    <property type="entry name" value="myxo_SS_tail"/>
    <property type="match status" value="1"/>
</dbReference>
<evidence type="ECO:0000256" key="1">
    <source>
        <dbReference type="SAM" id="MobiDB-lite"/>
    </source>
</evidence>
<dbReference type="InterPro" id="IPR049806">
    <property type="entry name" value="MasK-like_C"/>
</dbReference>
<feature type="compositionally biased region" description="Basic and acidic residues" evidence="1">
    <location>
        <begin position="110"/>
        <end position="123"/>
    </location>
</feature>
<sequence length="231" mass="25695">MTREQAFWLLVAAALVAVFAKSFRAPSEHFWDAPPRIPITEQQAIEILARLAGIDMPDVPEEKDGSEPVAEEPTPAKEDQEPVPDPKPKPKAKSKPKQKVAPKAKPKPKPVPEPKEPRPVIDKETVDAMVSSVLPDLFGCYMYFMDRAHMNVDGQVLLAIEISARGAVTKVSFREDPLQIPRMEECVASKFVGKEIYPPPSEPVVARYPLTFTRPGAPRFDRYLKESGGSR</sequence>
<evidence type="ECO:0008006" key="4">
    <source>
        <dbReference type="Google" id="ProtNLM"/>
    </source>
</evidence>
<protein>
    <recommendedName>
        <fullName evidence="4">TonB C-terminal domain-containing protein</fullName>
    </recommendedName>
</protein>
<reference evidence="2 3" key="1">
    <citation type="journal article" date="2016" name="Nat. Commun.">
        <title>Thousands of microbial genomes shed light on interconnected biogeochemical processes in an aquifer system.</title>
        <authorList>
            <person name="Anantharaman K."/>
            <person name="Brown C.T."/>
            <person name="Hug L.A."/>
            <person name="Sharon I."/>
            <person name="Castelle C.J."/>
            <person name="Probst A.J."/>
            <person name="Thomas B.C."/>
            <person name="Singh A."/>
            <person name="Wilkins M.J."/>
            <person name="Karaoz U."/>
            <person name="Brodie E.L."/>
            <person name="Williams K.H."/>
            <person name="Hubbard S.S."/>
            <person name="Banfield J.F."/>
        </authorList>
    </citation>
    <scope>NUCLEOTIDE SEQUENCE [LARGE SCALE GENOMIC DNA]</scope>
</reference>
<evidence type="ECO:0000313" key="3">
    <source>
        <dbReference type="Proteomes" id="UP000176501"/>
    </source>
</evidence>
<proteinExistence type="predicted"/>
<accession>A0A1F7WB57</accession>